<dbReference type="PANTHER" id="PTHR34122">
    <property type="entry name" value="EXPRESSED PROTEIN-RELATED"/>
    <property type="match status" value="1"/>
</dbReference>
<dbReference type="KEGG" id="cmos:111441497"/>
<accession>A0A6J1F795</accession>
<dbReference type="Pfam" id="PF08879">
    <property type="entry name" value="WRC"/>
    <property type="match status" value="1"/>
</dbReference>
<dbReference type="PANTHER" id="PTHR34122:SF1">
    <property type="entry name" value="EXPRESSED PROTEIN"/>
    <property type="match status" value="1"/>
</dbReference>
<keyword evidence="1" id="KW-0539">Nucleus</keyword>
<keyword evidence="5" id="KW-1185">Reference proteome</keyword>
<dbReference type="GeneID" id="111441497"/>
<feature type="domain" description="WRC" evidence="4">
    <location>
        <begin position="174"/>
        <end position="218"/>
    </location>
</feature>
<feature type="region of interest" description="Disordered" evidence="3">
    <location>
        <begin position="269"/>
        <end position="301"/>
    </location>
</feature>
<dbReference type="AlphaFoldDB" id="A0A6J1F795"/>
<evidence type="ECO:0000256" key="2">
    <source>
        <dbReference type="PROSITE-ProRule" id="PRU01002"/>
    </source>
</evidence>
<dbReference type="PROSITE" id="PS51667">
    <property type="entry name" value="WRC"/>
    <property type="match status" value="1"/>
</dbReference>
<feature type="compositionally biased region" description="Polar residues" evidence="3">
    <location>
        <begin position="291"/>
        <end position="301"/>
    </location>
</feature>
<dbReference type="RefSeq" id="XP_022934290.1">
    <property type="nucleotide sequence ID" value="XM_023078522.1"/>
</dbReference>
<organism evidence="5 6">
    <name type="scientific">Cucurbita moschata</name>
    <name type="common">Winter crookneck squash</name>
    <name type="synonym">Cucurbita pepo var. moschata</name>
    <dbReference type="NCBI Taxonomy" id="3662"/>
    <lineage>
        <taxon>Eukaryota</taxon>
        <taxon>Viridiplantae</taxon>
        <taxon>Streptophyta</taxon>
        <taxon>Embryophyta</taxon>
        <taxon>Tracheophyta</taxon>
        <taxon>Spermatophyta</taxon>
        <taxon>Magnoliopsida</taxon>
        <taxon>eudicotyledons</taxon>
        <taxon>Gunneridae</taxon>
        <taxon>Pentapetalae</taxon>
        <taxon>rosids</taxon>
        <taxon>fabids</taxon>
        <taxon>Cucurbitales</taxon>
        <taxon>Cucurbitaceae</taxon>
        <taxon>Cucurbiteae</taxon>
        <taxon>Cucurbita</taxon>
    </lineage>
</organism>
<evidence type="ECO:0000259" key="4">
    <source>
        <dbReference type="PROSITE" id="PS51667"/>
    </source>
</evidence>
<gene>
    <name evidence="6" type="primary">LOC111441497</name>
</gene>
<evidence type="ECO:0000313" key="5">
    <source>
        <dbReference type="Proteomes" id="UP000504609"/>
    </source>
</evidence>
<reference evidence="6" key="1">
    <citation type="submission" date="2025-08" db="UniProtKB">
        <authorList>
            <consortium name="RefSeq"/>
        </authorList>
    </citation>
    <scope>IDENTIFICATION</scope>
    <source>
        <tissue evidence="6">Young leaves</tissue>
    </source>
</reference>
<feature type="region of interest" description="Disordered" evidence="3">
    <location>
        <begin position="82"/>
        <end position="178"/>
    </location>
</feature>
<feature type="compositionally biased region" description="Low complexity" evidence="3">
    <location>
        <begin position="128"/>
        <end position="140"/>
    </location>
</feature>
<feature type="compositionally biased region" description="Basic and acidic residues" evidence="3">
    <location>
        <begin position="101"/>
        <end position="122"/>
    </location>
</feature>
<comment type="caution">
    <text evidence="2">Lacks conserved residue(s) required for the propagation of feature annotation.</text>
</comment>
<proteinExistence type="predicted"/>
<name>A0A6J1F795_CUCMO</name>
<protein>
    <submittedName>
        <fullName evidence="6">Uncharacterized protein LOC111441497</fullName>
    </submittedName>
</protein>
<sequence>MRIRKRQVPLPFSSLSPLPLSDPLLRRTPPVQLHLQLPSSDPPNLHPYACDSAAYHTNNALGKKDQLEQHDSRETTVFGAEASNGVLPLSSSSPQVGDGQWCERDKDFPLKKRRGSFERQSDDDQNNADDQTTTAAAAAAMESLPDHKKTTKNKKQPKLGLNLAGKKRSRGGALMEGSRCSRVNGRGWRCCQQTLVGYSLCEHHLGKGRLRSMNNVRSRSLAAAAATLKNIVTVDKDEKKPPPCPPPPSPSLTLASKKRTKLGLVKARSISSLLGQPDGMAAIPPPPPPSQSTLPNDNINQ</sequence>
<evidence type="ECO:0000256" key="3">
    <source>
        <dbReference type="SAM" id="MobiDB-lite"/>
    </source>
</evidence>
<evidence type="ECO:0000313" key="6">
    <source>
        <dbReference type="RefSeq" id="XP_022934290.1"/>
    </source>
</evidence>
<evidence type="ECO:0000256" key="1">
    <source>
        <dbReference type="ARBA" id="ARBA00023242"/>
    </source>
</evidence>
<feature type="region of interest" description="Disordered" evidence="3">
    <location>
        <begin position="236"/>
        <end position="257"/>
    </location>
</feature>
<dbReference type="Proteomes" id="UP000504609">
    <property type="component" value="Unplaced"/>
</dbReference>
<dbReference type="InterPro" id="IPR014977">
    <property type="entry name" value="WRC_dom"/>
</dbReference>